<reference evidence="3" key="1">
    <citation type="submission" date="2017-10" db="EMBL/GenBank/DDBJ databases">
        <title>Campylobacter species from seals.</title>
        <authorList>
            <person name="Gilbert M.J."/>
            <person name="Zomer A.L."/>
            <person name="Timmerman A.J."/>
            <person name="Duim B."/>
            <person name="Wagenaar J.A."/>
        </authorList>
    </citation>
    <scope>NUCLEOTIDE SEQUENCE [LARGE SCALE GENOMIC DNA]</scope>
    <source>
        <strain evidence="3">17S00004-5</strain>
    </source>
</reference>
<evidence type="ECO:0000313" key="2">
    <source>
        <dbReference type="EMBL" id="PSM53055.1"/>
    </source>
</evidence>
<protein>
    <submittedName>
        <fullName evidence="2">Polyisoprenoid-binding protein</fullName>
    </submittedName>
</protein>
<dbReference type="OrthoDB" id="9811006at2"/>
<gene>
    <name evidence="2" type="ORF">CQ405_00430</name>
</gene>
<dbReference type="Gene3D" id="2.40.128.110">
    <property type="entry name" value="Lipid/polyisoprenoid-binding, YceI-like"/>
    <property type="match status" value="1"/>
</dbReference>
<sequence length="172" mass="18999">MDNSNFLTYDVDAAHSSLNFKIKHMQISNVKGNFNSFKGVLEFDETTKQFKSIKGEAEISSVNTNIKSRDEHIVSADFFDAEKFPTMTFEMKEFSQEDGEGVVKADLTIKGVTKPVEFKYELGGVSKNQDGKSLVGLTLEANINRTDFGIGEKSVAVGDKVSITIELEAVAR</sequence>
<keyword evidence="3" id="KW-1185">Reference proteome</keyword>
<dbReference type="Proteomes" id="UP000240535">
    <property type="component" value="Unassembled WGS sequence"/>
</dbReference>
<accession>A0A2P8R3J0</accession>
<dbReference type="InterPro" id="IPR036761">
    <property type="entry name" value="TTHA0802/YceI-like_sf"/>
</dbReference>
<feature type="domain" description="Lipid/polyisoprenoid-binding YceI-like" evidence="1">
    <location>
        <begin position="8"/>
        <end position="170"/>
    </location>
</feature>
<dbReference type="AlphaFoldDB" id="A0A2P8R3J0"/>
<dbReference type="Pfam" id="PF04264">
    <property type="entry name" value="YceI"/>
    <property type="match status" value="1"/>
</dbReference>
<evidence type="ECO:0000259" key="1">
    <source>
        <dbReference type="SMART" id="SM00867"/>
    </source>
</evidence>
<dbReference type="EMBL" id="PDHH01000001">
    <property type="protein sequence ID" value="PSM53055.1"/>
    <property type="molecule type" value="Genomic_DNA"/>
</dbReference>
<dbReference type="SUPFAM" id="SSF101874">
    <property type="entry name" value="YceI-like"/>
    <property type="match status" value="1"/>
</dbReference>
<proteinExistence type="predicted"/>
<dbReference type="PANTHER" id="PTHR34406:SF1">
    <property type="entry name" value="PROTEIN YCEI"/>
    <property type="match status" value="1"/>
</dbReference>
<dbReference type="RefSeq" id="WP_106869456.1">
    <property type="nucleotide sequence ID" value="NZ_CP053841.1"/>
</dbReference>
<dbReference type="SMART" id="SM00867">
    <property type="entry name" value="YceI"/>
    <property type="match status" value="1"/>
</dbReference>
<dbReference type="InterPro" id="IPR007372">
    <property type="entry name" value="Lipid/polyisoprenoid-bd_YceI"/>
</dbReference>
<dbReference type="PANTHER" id="PTHR34406">
    <property type="entry name" value="PROTEIN YCEI"/>
    <property type="match status" value="1"/>
</dbReference>
<comment type="caution">
    <text evidence="2">The sequence shown here is derived from an EMBL/GenBank/DDBJ whole genome shotgun (WGS) entry which is preliminary data.</text>
</comment>
<name>A0A2P8R3J0_9BACT</name>
<organism evidence="2 3">
    <name type="scientific">Campylobacter blaseri</name>
    <dbReference type="NCBI Taxonomy" id="2042961"/>
    <lineage>
        <taxon>Bacteria</taxon>
        <taxon>Pseudomonadati</taxon>
        <taxon>Campylobacterota</taxon>
        <taxon>Epsilonproteobacteria</taxon>
        <taxon>Campylobacterales</taxon>
        <taxon>Campylobacteraceae</taxon>
        <taxon>Campylobacter</taxon>
    </lineage>
</organism>
<evidence type="ECO:0000313" key="3">
    <source>
        <dbReference type="Proteomes" id="UP000240535"/>
    </source>
</evidence>